<feature type="region of interest" description="Disordered" evidence="4">
    <location>
        <begin position="62"/>
        <end position="86"/>
    </location>
</feature>
<evidence type="ECO:0000256" key="1">
    <source>
        <dbReference type="ARBA" id="ARBA00004123"/>
    </source>
</evidence>
<dbReference type="GO" id="GO:0000785">
    <property type="term" value="C:chromatin"/>
    <property type="evidence" value="ECO:0007669"/>
    <property type="project" value="TreeGrafter"/>
</dbReference>
<comment type="caution">
    <text evidence="6">The sequence shown here is derived from an EMBL/GenBank/DDBJ whole genome shotgun (WGS) entry which is preliminary data.</text>
</comment>
<dbReference type="GO" id="GO:0005654">
    <property type="term" value="C:nucleoplasm"/>
    <property type="evidence" value="ECO:0007669"/>
    <property type="project" value="TreeGrafter"/>
</dbReference>
<evidence type="ECO:0000256" key="2">
    <source>
        <dbReference type="ARBA" id="ARBA00023242"/>
    </source>
</evidence>
<keyword evidence="7" id="KW-1185">Reference proteome</keyword>
<dbReference type="GO" id="GO:0010468">
    <property type="term" value="P:regulation of gene expression"/>
    <property type="evidence" value="ECO:0007669"/>
    <property type="project" value="TreeGrafter"/>
</dbReference>
<comment type="subcellular location">
    <subcellularLocation>
        <location evidence="1">Nucleus</location>
    </subcellularLocation>
</comment>
<dbReference type="Pfam" id="PF00076">
    <property type="entry name" value="RRM_1"/>
    <property type="match status" value="1"/>
</dbReference>
<gene>
    <name evidence="6" type="primary">RvY_18677-1</name>
    <name evidence="6" type="synonym">RvY_18677.1</name>
    <name evidence="6" type="ORF">RvY_18677</name>
</gene>
<dbReference type="CDD" id="cd00590">
    <property type="entry name" value="RRM_SF"/>
    <property type="match status" value="1"/>
</dbReference>
<reference evidence="6 7" key="1">
    <citation type="journal article" date="2016" name="Nat. Commun.">
        <title>Extremotolerant tardigrade genome and improved radiotolerance of human cultured cells by tardigrade-unique protein.</title>
        <authorList>
            <person name="Hashimoto T."/>
            <person name="Horikawa D.D."/>
            <person name="Saito Y."/>
            <person name="Kuwahara H."/>
            <person name="Kozuka-Hata H."/>
            <person name="Shin-I T."/>
            <person name="Minakuchi Y."/>
            <person name="Ohishi K."/>
            <person name="Motoyama A."/>
            <person name="Aizu T."/>
            <person name="Enomoto A."/>
            <person name="Kondo K."/>
            <person name="Tanaka S."/>
            <person name="Hara Y."/>
            <person name="Koshikawa S."/>
            <person name="Sagara H."/>
            <person name="Miura T."/>
            <person name="Yokobori S."/>
            <person name="Miyagawa K."/>
            <person name="Suzuki Y."/>
            <person name="Kubo T."/>
            <person name="Oyama M."/>
            <person name="Kohara Y."/>
            <person name="Fujiyama A."/>
            <person name="Arakawa K."/>
            <person name="Katayama T."/>
            <person name="Toyoda A."/>
            <person name="Kunieda T."/>
        </authorList>
    </citation>
    <scope>NUCLEOTIDE SEQUENCE [LARGE SCALE GENOMIC DNA]</scope>
    <source>
        <strain evidence="6 7">YOKOZUNA-1</strain>
    </source>
</reference>
<dbReference type="STRING" id="947166.A0A1D1WBL1"/>
<evidence type="ECO:0000256" key="3">
    <source>
        <dbReference type="PROSITE-ProRule" id="PRU00176"/>
    </source>
</evidence>
<dbReference type="PANTHER" id="PTHR48033">
    <property type="entry name" value="RNA-BINDING (RRM/RBD/RNP MOTIFS) FAMILY PROTEIN"/>
    <property type="match status" value="1"/>
</dbReference>
<dbReference type="EMBL" id="BDGG01000020">
    <property type="protein sequence ID" value="GAV09079.1"/>
    <property type="molecule type" value="Genomic_DNA"/>
</dbReference>
<accession>A0A1D1WBL1</accession>
<dbReference type="PROSITE" id="PS50102">
    <property type="entry name" value="RRM"/>
    <property type="match status" value="2"/>
</dbReference>
<protein>
    <recommendedName>
        <fullName evidence="5">RRM domain-containing protein</fullName>
    </recommendedName>
</protein>
<dbReference type="OrthoDB" id="1875751at2759"/>
<dbReference type="InterPro" id="IPR000504">
    <property type="entry name" value="RRM_dom"/>
</dbReference>
<keyword evidence="3" id="KW-0694">RNA-binding</keyword>
<evidence type="ECO:0000313" key="7">
    <source>
        <dbReference type="Proteomes" id="UP000186922"/>
    </source>
</evidence>
<keyword evidence="2" id="KW-0539">Nucleus</keyword>
<dbReference type="PANTHER" id="PTHR48033:SF10">
    <property type="entry name" value="RNA-BINDING PROTEIN SQUID"/>
    <property type="match status" value="1"/>
</dbReference>
<dbReference type="Gene3D" id="3.30.70.330">
    <property type="match status" value="2"/>
</dbReference>
<dbReference type="SUPFAM" id="SSF54928">
    <property type="entry name" value="RNA-binding domain, RBD"/>
    <property type="match status" value="2"/>
</dbReference>
<dbReference type="AlphaFoldDB" id="A0A1D1WBL1"/>
<evidence type="ECO:0000256" key="4">
    <source>
        <dbReference type="SAM" id="MobiDB-lite"/>
    </source>
</evidence>
<proteinExistence type="predicted"/>
<name>A0A1D1WBL1_RAMVA</name>
<dbReference type="GO" id="GO:0003723">
    <property type="term" value="F:RNA binding"/>
    <property type="evidence" value="ECO:0007669"/>
    <property type="project" value="UniProtKB-UniRule"/>
</dbReference>
<evidence type="ECO:0000259" key="5">
    <source>
        <dbReference type="PROSITE" id="PS50102"/>
    </source>
</evidence>
<feature type="domain" description="RRM" evidence="5">
    <location>
        <begin position="290"/>
        <end position="361"/>
    </location>
</feature>
<dbReference type="Proteomes" id="UP000186922">
    <property type="component" value="Unassembled WGS sequence"/>
</dbReference>
<organism evidence="6 7">
    <name type="scientific">Ramazzottius varieornatus</name>
    <name type="common">Water bear</name>
    <name type="synonym">Tardigrade</name>
    <dbReference type="NCBI Taxonomy" id="947166"/>
    <lineage>
        <taxon>Eukaryota</taxon>
        <taxon>Metazoa</taxon>
        <taxon>Ecdysozoa</taxon>
        <taxon>Tardigrada</taxon>
        <taxon>Eutardigrada</taxon>
        <taxon>Parachela</taxon>
        <taxon>Hypsibioidea</taxon>
        <taxon>Ramazzottiidae</taxon>
        <taxon>Ramazzottius</taxon>
    </lineage>
</organism>
<dbReference type="SMART" id="SM00360">
    <property type="entry name" value="RRM"/>
    <property type="match status" value="2"/>
</dbReference>
<feature type="domain" description="RRM" evidence="5">
    <location>
        <begin position="198"/>
        <end position="275"/>
    </location>
</feature>
<dbReference type="InterPro" id="IPR012677">
    <property type="entry name" value="Nucleotide-bd_a/b_plait_sf"/>
</dbReference>
<sequence>MDAMHRDVQTAEDHFDHFLSSIQKVCLFAVFHHNKDVMQDIYDKLIKKQEDLAAVLRPLSVHLGKTPPKEPEVQQKPQSPEVKEAELPGQRVAANFPGLKPNGSATSLAGIPAQNGTTSPRVPTQHCEKLPFVRSSAPLPTNWRTVTHGLPKSTSVPTVAPIESENRFAVLETESEPRSGTPDFEKEFSADGKDRDQNKIFLMSLARQSDSKSVAAYFGKFGAVVDVKIFRFPNGDSRGVGTVEFTDPEVVKNLLVKNEKHSIDGRPVALRPFLNRQVHEYSKGRYGERFQVFLGGIPTFLSKDEVREILSDYVEVRDIRLNSERGYAYLDLEHDEDVRWILREGRMRMGEKMVEVKENLRRR</sequence>
<dbReference type="InterPro" id="IPR035979">
    <property type="entry name" value="RBD_domain_sf"/>
</dbReference>
<evidence type="ECO:0000313" key="6">
    <source>
        <dbReference type="EMBL" id="GAV09079.1"/>
    </source>
</evidence>